<keyword evidence="2" id="KW-0805">Transcription regulation</keyword>
<feature type="compositionally biased region" description="Polar residues" evidence="7">
    <location>
        <begin position="98"/>
        <end position="109"/>
    </location>
</feature>
<dbReference type="AlphaFoldDB" id="A0AAW1R156"/>
<dbReference type="GO" id="GO:0003677">
    <property type="term" value="F:DNA binding"/>
    <property type="evidence" value="ECO:0007669"/>
    <property type="project" value="UniProtKB-KW"/>
</dbReference>
<evidence type="ECO:0000256" key="4">
    <source>
        <dbReference type="ARBA" id="ARBA00023125"/>
    </source>
</evidence>
<evidence type="ECO:0000256" key="3">
    <source>
        <dbReference type="ARBA" id="ARBA00023054"/>
    </source>
</evidence>
<evidence type="ECO:0000256" key="2">
    <source>
        <dbReference type="ARBA" id="ARBA00023015"/>
    </source>
</evidence>
<evidence type="ECO:0000259" key="8">
    <source>
        <dbReference type="PROSITE" id="PS51519"/>
    </source>
</evidence>
<evidence type="ECO:0000256" key="1">
    <source>
        <dbReference type="ARBA" id="ARBA00004049"/>
    </source>
</evidence>
<accession>A0AAW1R156</accession>
<keyword evidence="4" id="KW-0238">DNA-binding</keyword>
<gene>
    <name evidence="9" type="ORF">WJX81_008570</name>
</gene>
<evidence type="ECO:0000256" key="5">
    <source>
        <dbReference type="ARBA" id="ARBA00023163"/>
    </source>
</evidence>
<reference evidence="9 10" key="1">
    <citation type="journal article" date="2024" name="Nat. Commun.">
        <title>Phylogenomics reveals the evolutionary origins of lichenization in chlorophyte algae.</title>
        <authorList>
            <person name="Puginier C."/>
            <person name="Libourel C."/>
            <person name="Otte J."/>
            <person name="Skaloud P."/>
            <person name="Haon M."/>
            <person name="Grisel S."/>
            <person name="Petersen M."/>
            <person name="Berrin J.G."/>
            <person name="Delaux P.M."/>
            <person name="Dal Grande F."/>
            <person name="Keller J."/>
        </authorList>
    </citation>
    <scope>NUCLEOTIDE SEQUENCE [LARGE SCALE GENOMIC DNA]</scope>
    <source>
        <strain evidence="9 10">SAG 245.80</strain>
    </source>
</reference>
<keyword evidence="6" id="KW-0539">Nucleus</keyword>
<feature type="compositionally biased region" description="Polar residues" evidence="7">
    <location>
        <begin position="76"/>
        <end position="85"/>
    </location>
</feature>
<dbReference type="GO" id="GO:0003700">
    <property type="term" value="F:DNA-binding transcription factor activity"/>
    <property type="evidence" value="ECO:0007669"/>
    <property type="project" value="InterPro"/>
</dbReference>
<dbReference type="Proteomes" id="UP001445335">
    <property type="component" value="Unassembled WGS sequence"/>
</dbReference>
<evidence type="ECO:0000313" key="9">
    <source>
        <dbReference type="EMBL" id="KAK9827349.1"/>
    </source>
</evidence>
<dbReference type="PANTHER" id="PTHR46373">
    <property type="entry name" value="PROTEIN RKD4"/>
    <property type="match status" value="1"/>
</dbReference>
<feature type="region of interest" description="Disordered" evidence="7">
    <location>
        <begin position="76"/>
        <end position="109"/>
    </location>
</feature>
<protein>
    <recommendedName>
        <fullName evidence="8">RWP-RK domain-containing protein</fullName>
    </recommendedName>
</protein>
<name>A0AAW1R156_9CHLO</name>
<keyword evidence="10" id="KW-1185">Reference proteome</keyword>
<proteinExistence type="predicted"/>
<dbReference type="InterPro" id="IPR003035">
    <property type="entry name" value="RWP-RK_dom"/>
</dbReference>
<dbReference type="InterPro" id="IPR044607">
    <property type="entry name" value="RKD-like"/>
</dbReference>
<evidence type="ECO:0000313" key="10">
    <source>
        <dbReference type="Proteomes" id="UP001445335"/>
    </source>
</evidence>
<sequence>MDQAVVLASARVQKCDGTESCQLKVYWGENQSLIARLEFRDGSADGSRASNVVVLSLPQSGTAFIQGFVAAFVTQKGNGEPSSPTEGDATPTEASVDEQGSQRNSLEPKGQTSIQELAKYFHLPINAAGSRLGICPTVLKKICRKHGLSRWPHRKLRSIDRLLEKLRASVDQADKPFGSSMHTRNLRDRIRDLLQERQEICFESRHH</sequence>
<comment type="function">
    <text evidence="1">Putative transcription factor.</text>
</comment>
<comment type="caution">
    <text evidence="9">The sequence shown here is derived from an EMBL/GenBank/DDBJ whole genome shotgun (WGS) entry which is preliminary data.</text>
</comment>
<keyword evidence="5" id="KW-0804">Transcription</keyword>
<organism evidence="9 10">
    <name type="scientific">Elliptochloris bilobata</name>
    <dbReference type="NCBI Taxonomy" id="381761"/>
    <lineage>
        <taxon>Eukaryota</taxon>
        <taxon>Viridiplantae</taxon>
        <taxon>Chlorophyta</taxon>
        <taxon>core chlorophytes</taxon>
        <taxon>Trebouxiophyceae</taxon>
        <taxon>Trebouxiophyceae incertae sedis</taxon>
        <taxon>Elliptochloris clade</taxon>
        <taxon>Elliptochloris</taxon>
    </lineage>
</organism>
<keyword evidence="3" id="KW-0175">Coiled coil</keyword>
<evidence type="ECO:0000256" key="7">
    <source>
        <dbReference type="SAM" id="MobiDB-lite"/>
    </source>
</evidence>
<dbReference type="PROSITE" id="PS51519">
    <property type="entry name" value="RWP_RK"/>
    <property type="match status" value="1"/>
</dbReference>
<evidence type="ECO:0000256" key="6">
    <source>
        <dbReference type="ARBA" id="ARBA00023242"/>
    </source>
</evidence>
<dbReference type="PANTHER" id="PTHR46373:SF5">
    <property type="entry name" value="RWP-RK DOMAIN PROTEIN"/>
    <property type="match status" value="1"/>
</dbReference>
<dbReference type="Pfam" id="PF02042">
    <property type="entry name" value="RWP-RK"/>
    <property type="match status" value="1"/>
</dbReference>
<feature type="domain" description="RWP-RK" evidence="8">
    <location>
        <begin position="92"/>
        <end position="179"/>
    </location>
</feature>
<dbReference type="EMBL" id="JALJOU010000059">
    <property type="protein sequence ID" value="KAK9827349.1"/>
    <property type="molecule type" value="Genomic_DNA"/>
</dbReference>